<dbReference type="Proteomes" id="UP000008366">
    <property type="component" value="Unassembled WGS sequence"/>
</dbReference>
<evidence type="ECO:0000313" key="2">
    <source>
        <dbReference type="EMBL" id="GAB94829.1"/>
    </source>
</evidence>
<accession>K6X7S0</accession>
<keyword evidence="1" id="KW-0472">Membrane</keyword>
<name>K6X7S0_9MICO</name>
<dbReference type="STRING" id="1184609.KILIM_012_00130"/>
<feature type="transmembrane region" description="Helical" evidence="1">
    <location>
        <begin position="38"/>
        <end position="59"/>
    </location>
</feature>
<sequence length="65" mass="6513">MLLVVSLVFGGSWLAAGDLWFVGVLGWPVSADTPGRVAVATAACALATTGATLASLRAARRAAAR</sequence>
<keyword evidence="1" id="KW-0812">Transmembrane</keyword>
<dbReference type="AlphaFoldDB" id="K6X7S0"/>
<evidence type="ECO:0000313" key="3">
    <source>
        <dbReference type="Proteomes" id="UP000008366"/>
    </source>
</evidence>
<proteinExistence type="predicted"/>
<organism evidence="2 3">
    <name type="scientific">Kineosphaera limosa NBRC 100340</name>
    <dbReference type="NCBI Taxonomy" id="1184609"/>
    <lineage>
        <taxon>Bacteria</taxon>
        <taxon>Bacillati</taxon>
        <taxon>Actinomycetota</taxon>
        <taxon>Actinomycetes</taxon>
        <taxon>Micrococcales</taxon>
        <taxon>Dermatophilaceae</taxon>
        <taxon>Kineosphaera</taxon>
    </lineage>
</organism>
<dbReference type="EMBL" id="BAHD01000012">
    <property type="protein sequence ID" value="GAB94829.1"/>
    <property type="molecule type" value="Genomic_DNA"/>
</dbReference>
<evidence type="ECO:0000256" key="1">
    <source>
        <dbReference type="SAM" id="Phobius"/>
    </source>
</evidence>
<keyword evidence="1" id="KW-1133">Transmembrane helix</keyword>
<keyword evidence="3" id="KW-1185">Reference proteome</keyword>
<comment type="caution">
    <text evidence="2">The sequence shown here is derived from an EMBL/GenBank/DDBJ whole genome shotgun (WGS) entry which is preliminary data.</text>
</comment>
<protein>
    <submittedName>
        <fullName evidence="2">Uncharacterized protein</fullName>
    </submittedName>
</protein>
<reference evidence="2 3" key="1">
    <citation type="submission" date="2012-08" db="EMBL/GenBank/DDBJ databases">
        <title>Whole genome shotgun sequence of Kineosphaera limosa NBRC 100340.</title>
        <authorList>
            <person name="Yoshida I."/>
            <person name="Isaki S."/>
            <person name="Hosoyama A."/>
            <person name="Tsuchikane K."/>
            <person name="Katsumata H."/>
            <person name="Ando Y."/>
            <person name="Ohji S."/>
            <person name="Hamada M."/>
            <person name="Tamura T."/>
            <person name="Yamazoe A."/>
            <person name="Yamazaki S."/>
            <person name="Fujita N."/>
        </authorList>
    </citation>
    <scope>NUCLEOTIDE SEQUENCE [LARGE SCALE GENOMIC DNA]</scope>
    <source>
        <strain evidence="2 3">NBRC 100340</strain>
    </source>
</reference>
<dbReference type="RefSeq" id="WP_006591361.1">
    <property type="nucleotide sequence ID" value="NZ_BAHD01000012.1"/>
</dbReference>
<gene>
    <name evidence="2" type="ORF">KILIM_012_00130</name>
</gene>